<dbReference type="PATRIC" id="fig|1212765.3.peg.260"/>
<gene>
    <name evidence="1" type="ordered locus">MHLP_01150</name>
</gene>
<dbReference type="HOGENOM" id="CLU_1823211_0_0_14"/>
<organism evidence="1 2">
    <name type="scientific">Mycoplasma haematolamae (strain Purdue)</name>
    <dbReference type="NCBI Taxonomy" id="1212765"/>
    <lineage>
        <taxon>Bacteria</taxon>
        <taxon>Bacillati</taxon>
        <taxon>Mycoplasmatota</taxon>
        <taxon>Mollicutes</taxon>
        <taxon>Mycoplasmataceae</taxon>
        <taxon>Mycoplasma</taxon>
    </lineage>
</organism>
<accession>I7B962</accession>
<reference evidence="1 2" key="1">
    <citation type="journal article" date="2012" name="J. Bacteriol.">
        <title>Genome Sequence of "Candidatus Mycoplasma haemolamae" Strain Purdue, a Red Blood Cell Pathogen of Alpacas (Vicugna pacos) and Llamas (Lama glama).</title>
        <authorList>
            <person name="Guimaraes A.M."/>
            <person name="Toth B."/>
            <person name="Santos A.P."/>
            <person name="do Nascimento N.C."/>
            <person name="Kritchevsky J.E."/>
            <person name="Messick J.B."/>
        </authorList>
    </citation>
    <scope>NUCLEOTIDE SEQUENCE [LARGE SCALE GENOMIC DNA]</scope>
    <source>
        <strain evidence="1 2">Purdue</strain>
    </source>
</reference>
<evidence type="ECO:0000313" key="2">
    <source>
        <dbReference type="Proteomes" id="UP000006502"/>
    </source>
</evidence>
<dbReference type="KEGG" id="mhl:MHLP_01150"/>
<dbReference type="STRING" id="1212765.MHLP_01150"/>
<protein>
    <submittedName>
        <fullName evidence="1">Uncharacterized protein</fullName>
    </submittedName>
</protein>
<name>I7B962_MYCHA</name>
<sequence length="165" mass="18394">MNIYKAASALTGVLVLGGGGSTLAVQATNGTLVSSEIKREGGGVTQRVSEPPAKREEVTYTFNFETPIFLNCPVGSFPDDDIEWNTKKLAIVCRPKASYYRPDSLLEWDGFEGYNRPKTKCRKQTNNTYKCEWQGAVAPKATVDNSDWFKRQRGYSLTEKVLKIN</sequence>
<dbReference type="Proteomes" id="UP000006502">
    <property type="component" value="Chromosome"/>
</dbReference>
<dbReference type="EMBL" id="CP003731">
    <property type="protein sequence ID" value="AFO51810.1"/>
    <property type="molecule type" value="Genomic_DNA"/>
</dbReference>
<keyword evidence="2" id="KW-1185">Reference proteome</keyword>
<evidence type="ECO:0000313" key="1">
    <source>
        <dbReference type="EMBL" id="AFO51810.1"/>
    </source>
</evidence>
<reference evidence="2" key="2">
    <citation type="submission" date="2012-07" db="EMBL/GenBank/DDBJ databases">
        <title>Complete genome sequence of 'Candidatus Mycoplasma haemolamae'.</title>
        <authorList>
            <person name="Guimaraes A.M.S."/>
            <person name="Toth B."/>
            <person name="Santos A.P."/>
            <person name="Nascimento N.C."/>
            <person name="Sojka J.E."/>
            <person name="Messick J.B."/>
        </authorList>
    </citation>
    <scope>NUCLEOTIDE SEQUENCE [LARGE SCALE GENOMIC DNA]</scope>
    <source>
        <strain evidence="2">Purdue</strain>
    </source>
</reference>
<proteinExistence type="predicted"/>
<dbReference type="AlphaFoldDB" id="I7B962"/>